<evidence type="ECO:0000313" key="2">
    <source>
        <dbReference type="Proteomes" id="UP000612233"/>
    </source>
</evidence>
<dbReference type="AlphaFoldDB" id="A0A927BCL3"/>
<keyword evidence="2" id="KW-1185">Reference proteome</keyword>
<protein>
    <submittedName>
        <fullName evidence="1">Gliding motility-associated C-terminal domain-containing protein</fullName>
    </submittedName>
</protein>
<proteinExistence type="predicted"/>
<reference evidence="1" key="1">
    <citation type="submission" date="2020-09" db="EMBL/GenBank/DDBJ databases">
        <authorList>
            <person name="Kim M.K."/>
        </authorList>
    </citation>
    <scope>NUCLEOTIDE SEQUENCE</scope>
    <source>
        <strain evidence="1">BT664</strain>
    </source>
</reference>
<comment type="caution">
    <text evidence="1">The sequence shown here is derived from an EMBL/GenBank/DDBJ whole genome shotgun (WGS) entry which is preliminary data.</text>
</comment>
<evidence type="ECO:0000313" key="1">
    <source>
        <dbReference type="EMBL" id="MBD2768321.1"/>
    </source>
</evidence>
<dbReference type="EMBL" id="JACXAD010000010">
    <property type="protein sequence ID" value="MBD2768321.1"/>
    <property type="molecule type" value="Genomic_DNA"/>
</dbReference>
<dbReference type="Proteomes" id="UP000612233">
    <property type="component" value="Unassembled WGS sequence"/>
</dbReference>
<accession>A0A927BCL3</accession>
<dbReference type="PROSITE" id="PS51257">
    <property type="entry name" value="PROKAR_LIPOPROTEIN"/>
    <property type="match status" value="1"/>
</dbReference>
<dbReference type="RefSeq" id="WP_191005141.1">
    <property type="nucleotide sequence ID" value="NZ_JACXAD010000010.1"/>
</dbReference>
<sequence>MPFRLCLPDPGLPALLLFICGWLACIGPAWGTHIVGGEMELVHTSGSSYTLVLNLYIDAVNGSASALDGDLTASIFEKGSNRRMANVLLPLASNTFVNYTNPACTKPTLSTRKLVYSRNITLAADTYDSPQGYYVAVERCCRNVSIGNIVAPSNAAQTFYLEFPAVVRRGRPFLDSTPRIFPALADYACVNELFYYEFGGVDPDGDSLVYSLVTPLNGHADNNVPKPAVAAPAPYAPITWSPSPPPIPGVPIRPPLGTLNQIPGSPTLAIDPATGRLTVRPLDQGLFAFGVSCSEYRRGEKIGEVRRDFQLMVLSCPFNTKPKVLLLPNPASKVPYRPGRDTLHLTPGSNRCVRLRFTDSDPRSQLSLSLHPVNFAGLLPNFTTATSGLVRSPGAPDTLTATLCFPECFDTRDRVFLLDVVVADDGCSLPKRDTVRVAFTAVPPPNSPSTITTTAGPTQPLRVRVGDLVSFDVIASDPDNDPLQLEMTGQGFNPSTLGATLSQGTVGNQQHGRFTWRVDCPAVGADSVRNFQFTAVSAPCNAREAVTITVPVVVRYANHPPVLVSDVQPPKAGEPIPLVELPLGRQYTATFSGTDADRDGLTLTATGSSLDGNGGFDLASAGMRFTPTNGTGGATGAFHWDVSCAAANLHRDLVVTFQLIDATCRPLPQVQQVRFRVKSPDSLEVKLYNVITPNRDGQNDEFRLPDLPVNFCDRQFMSIKIFTRWGQPVFESPDRDFHWPGQGSGGLYYYFVTYTDGRKYRGWLEVIP</sequence>
<name>A0A927BCL3_9BACT</name>
<dbReference type="Pfam" id="PF13585">
    <property type="entry name" value="CHU_C"/>
    <property type="match status" value="1"/>
</dbReference>
<gene>
    <name evidence="1" type="ORF">IC235_10490</name>
</gene>
<organism evidence="1 2">
    <name type="scientific">Hymenobacter montanus</name>
    <dbReference type="NCBI Taxonomy" id="2771359"/>
    <lineage>
        <taxon>Bacteria</taxon>
        <taxon>Pseudomonadati</taxon>
        <taxon>Bacteroidota</taxon>
        <taxon>Cytophagia</taxon>
        <taxon>Cytophagales</taxon>
        <taxon>Hymenobacteraceae</taxon>
        <taxon>Hymenobacter</taxon>
    </lineage>
</organism>